<proteinExistence type="predicted"/>
<organism evidence="1 2">
    <name type="scientific">Collybia nuda</name>
    <dbReference type="NCBI Taxonomy" id="64659"/>
    <lineage>
        <taxon>Eukaryota</taxon>
        <taxon>Fungi</taxon>
        <taxon>Dikarya</taxon>
        <taxon>Basidiomycota</taxon>
        <taxon>Agaricomycotina</taxon>
        <taxon>Agaricomycetes</taxon>
        <taxon>Agaricomycetidae</taxon>
        <taxon>Agaricales</taxon>
        <taxon>Tricholomatineae</taxon>
        <taxon>Clitocybaceae</taxon>
        <taxon>Collybia</taxon>
    </lineage>
</organism>
<reference evidence="1" key="1">
    <citation type="submission" date="2020-11" db="EMBL/GenBank/DDBJ databases">
        <authorList>
            <consortium name="DOE Joint Genome Institute"/>
            <person name="Ahrendt S."/>
            <person name="Riley R."/>
            <person name="Andreopoulos W."/>
            <person name="Labutti K."/>
            <person name="Pangilinan J."/>
            <person name="Ruiz-Duenas F.J."/>
            <person name="Barrasa J.M."/>
            <person name="Sanchez-Garcia M."/>
            <person name="Camarero S."/>
            <person name="Miyauchi S."/>
            <person name="Serrano A."/>
            <person name="Linde D."/>
            <person name="Babiker R."/>
            <person name="Drula E."/>
            <person name="Ayuso-Fernandez I."/>
            <person name="Pacheco R."/>
            <person name="Padilla G."/>
            <person name="Ferreira P."/>
            <person name="Barriuso J."/>
            <person name="Kellner H."/>
            <person name="Castanera R."/>
            <person name="Alfaro M."/>
            <person name="Ramirez L."/>
            <person name="Pisabarro A.G."/>
            <person name="Kuo A."/>
            <person name="Tritt A."/>
            <person name="Lipzen A."/>
            <person name="He G."/>
            <person name="Yan M."/>
            <person name="Ng V."/>
            <person name="Cullen D."/>
            <person name="Martin F."/>
            <person name="Rosso M.-N."/>
            <person name="Henrissat B."/>
            <person name="Hibbett D."/>
            <person name="Martinez A.T."/>
            <person name="Grigoriev I.V."/>
        </authorList>
    </citation>
    <scope>NUCLEOTIDE SEQUENCE</scope>
    <source>
        <strain evidence="1">CBS 247.69</strain>
    </source>
</reference>
<name>A0A9P5XYP0_9AGAR</name>
<keyword evidence="2" id="KW-1185">Reference proteome</keyword>
<dbReference type="PROSITE" id="PS51257">
    <property type="entry name" value="PROKAR_LIPOPROTEIN"/>
    <property type="match status" value="1"/>
</dbReference>
<dbReference type="EMBL" id="MU150323">
    <property type="protein sequence ID" value="KAF9459104.1"/>
    <property type="molecule type" value="Genomic_DNA"/>
</dbReference>
<comment type="caution">
    <text evidence="1">The sequence shown here is derived from an EMBL/GenBank/DDBJ whole genome shotgun (WGS) entry which is preliminary data.</text>
</comment>
<protein>
    <submittedName>
        <fullName evidence="1">Uncharacterized protein</fullName>
    </submittedName>
</protein>
<dbReference type="AlphaFoldDB" id="A0A9P5XYP0"/>
<evidence type="ECO:0000313" key="2">
    <source>
        <dbReference type="Proteomes" id="UP000807353"/>
    </source>
</evidence>
<accession>A0A9P5XYP0</accession>
<sequence>MNPRDVNPPTSYSDAGNQKLGTWVSSTLSCRLRIPKSNFTPSPVCPWSLRRKRVSKAEREYIMISCEAIQPL</sequence>
<gene>
    <name evidence="1" type="ORF">BDZ94DRAFT_1269036</name>
</gene>
<dbReference type="Proteomes" id="UP000807353">
    <property type="component" value="Unassembled WGS sequence"/>
</dbReference>
<evidence type="ECO:0000313" key="1">
    <source>
        <dbReference type="EMBL" id="KAF9459104.1"/>
    </source>
</evidence>